<comment type="caution">
    <text evidence="6">The sequence shown here is derived from an EMBL/GenBank/DDBJ whole genome shotgun (WGS) entry which is preliminary data.</text>
</comment>
<dbReference type="PANTHER" id="PTHR43742:SF6">
    <property type="entry name" value="OXIDOREDUCTASE YYAE-RELATED"/>
    <property type="match status" value="1"/>
</dbReference>
<dbReference type="Gene3D" id="2.40.40.20">
    <property type="match status" value="1"/>
</dbReference>
<evidence type="ECO:0000256" key="4">
    <source>
        <dbReference type="ARBA" id="ARBA00023014"/>
    </source>
</evidence>
<evidence type="ECO:0000256" key="2">
    <source>
        <dbReference type="ARBA" id="ARBA00022723"/>
    </source>
</evidence>
<accession>A0A5C9A951</accession>
<dbReference type="GO" id="GO:0016491">
    <property type="term" value="F:oxidoreductase activity"/>
    <property type="evidence" value="ECO:0007669"/>
    <property type="project" value="InterPro"/>
</dbReference>
<sequence>MGTTTQKTFCRICEAQCGLQVTTENNRVLNIAPNPDHVSSRGYACIKGLKMGDFAGNPDRLTRPLKKVDGSFQPIPWEQALTEIGDRLKAIHEQHGGESIAAYIGNPIAFSMWPTTLMTGFLKAFDADKLFTPGTQDCANKFAGAERMFGSASDQVFPDIDHTRLLIVVGSNPVISKMSFICLPHAMDRVADIEQRGGKVYWVNPRFTESAKRCGEHIPIRPDTDVFFFLGFLHEMIARNAVDQERVQRYMEGYEALAAAARPWTPERVEAVTRIPAERLRDIVTQYVEADGAAIYSSTGVNQGRFGLLAFWLQEAINAISGNLDRRGGVIAGKGVIAKPPAPGQVKRSRIADVPYVNSTVPGGILADEILNPGPGKVRAMLNMSGNPLLTCAGSERLAAAFSDLELFVCLDIVRNETAEYADYILPGLHALERADIPFYFFTVMGLMPDRSFSYTDSVLSPPGDARDEGLILRQLCRAAGRPLGGSRPLQWLSNLGEWLNRTPLAKSGMTLDRLFFSLLMRSGKISGIRAMRKHPDGILLTPNQPGDYLGQRVNTPSGKVQLAPPDLIARLDSLETTFNEELEGAPSLKLIQKRERFSHNTWAHNVTAFVKGERNTNYLYIHPQDAAAHQLTQDSIARVSANGKYIDVPVKFDDSMMPGAVAVPHGWGHQRADGLSVARQTNGANINVIMPDGPGSIEPLSGMSHMNGVVVTVSPVPPDMN</sequence>
<proteinExistence type="inferred from homology"/>
<reference evidence="6 7" key="1">
    <citation type="submission" date="2019-08" db="EMBL/GenBank/DDBJ databases">
        <title>Parahaliea maris sp. nov., isolated from the surface seawater.</title>
        <authorList>
            <person name="Liu Y."/>
        </authorList>
    </citation>
    <scope>NUCLEOTIDE SEQUENCE [LARGE SCALE GENOMIC DNA]</scope>
    <source>
        <strain evidence="6 7">HSLHS9</strain>
    </source>
</reference>
<dbReference type="AlphaFoldDB" id="A0A5C9A951"/>
<dbReference type="PROSITE" id="PS51669">
    <property type="entry name" value="4FE4S_MOW_BIS_MGD"/>
    <property type="match status" value="1"/>
</dbReference>
<keyword evidence="7" id="KW-1185">Reference proteome</keyword>
<dbReference type="InterPro" id="IPR009010">
    <property type="entry name" value="Asp_de-COase-like_dom_sf"/>
</dbReference>
<dbReference type="GO" id="GO:0043546">
    <property type="term" value="F:molybdopterin cofactor binding"/>
    <property type="evidence" value="ECO:0007669"/>
    <property type="project" value="InterPro"/>
</dbReference>
<feature type="domain" description="4Fe-4S Mo/W bis-MGD-type" evidence="5">
    <location>
        <begin position="3"/>
        <end position="59"/>
    </location>
</feature>
<keyword evidence="4" id="KW-0411">Iron-sulfur</keyword>
<keyword evidence="2" id="KW-0479">Metal-binding</keyword>
<dbReference type="Proteomes" id="UP000321039">
    <property type="component" value="Unassembled WGS sequence"/>
</dbReference>
<name>A0A5C9A951_9GAMM</name>
<dbReference type="RefSeq" id="WP_148066440.1">
    <property type="nucleotide sequence ID" value="NZ_VRZA01000001.1"/>
</dbReference>
<dbReference type="SMART" id="SM00926">
    <property type="entry name" value="Molybdop_Fe4S4"/>
    <property type="match status" value="1"/>
</dbReference>
<evidence type="ECO:0000256" key="3">
    <source>
        <dbReference type="ARBA" id="ARBA00023004"/>
    </source>
</evidence>
<evidence type="ECO:0000313" key="6">
    <source>
        <dbReference type="EMBL" id="TXS96170.1"/>
    </source>
</evidence>
<dbReference type="EMBL" id="VRZA01000001">
    <property type="protein sequence ID" value="TXS96170.1"/>
    <property type="molecule type" value="Genomic_DNA"/>
</dbReference>
<gene>
    <name evidence="6" type="ORF">FV139_01300</name>
</gene>
<dbReference type="GO" id="GO:0051536">
    <property type="term" value="F:iron-sulfur cluster binding"/>
    <property type="evidence" value="ECO:0007669"/>
    <property type="project" value="UniProtKB-KW"/>
</dbReference>
<organism evidence="6 7">
    <name type="scientific">Parahaliea maris</name>
    <dbReference type="NCBI Taxonomy" id="2716870"/>
    <lineage>
        <taxon>Bacteria</taxon>
        <taxon>Pseudomonadati</taxon>
        <taxon>Pseudomonadota</taxon>
        <taxon>Gammaproteobacteria</taxon>
        <taxon>Cellvibrionales</taxon>
        <taxon>Halieaceae</taxon>
        <taxon>Parahaliea</taxon>
    </lineage>
</organism>
<evidence type="ECO:0000313" key="7">
    <source>
        <dbReference type="Proteomes" id="UP000321039"/>
    </source>
</evidence>
<dbReference type="Pfam" id="PF01568">
    <property type="entry name" value="Molydop_binding"/>
    <property type="match status" value="1"/>
</dbReference>
<dbReference type="InterPro" id="IPR006656">
    <property type="entry name" value="Mopterin_OxRdtase"/>
</dbReference>
<evidence type="ECO:0000256" key="1">
    <source>
        <dbReference type="ARBA" id="ARBA00010312"/>
    </source>
</evidence>
<dbReference type="SUPFAM" id="SSF53706">
    <property type="entry name" value="Formate dehydrogenase/DMSO reductase, domains 1-3"/>
    <property type="match status" value="1"/>
</dbReference>
<keyword evidence="3" id="KW-0408">Iron</keyword>
<dbReference type="PANTHER" id="PTHR43742">
    <property type="entry name" value="TRIMETHYLAMINE-N-OXIDE REDUCTASE"/>
    <property type="match status" value="1"/>
</dbReference>
<dbReference type="SUPFAM" id="SSF50692">
    <property type="entry name" value="ADC-like"/>
    <property type="match status" value="1"/>
</dbReference>
<dbReference type="Pfam" id="PF04879">
    <property type="entry name" value="Molybdop_Fe4S4"/>
    <property type="match status" value="1"/>
</dbReference>
<protein>
    <submittedName>
        <fullName evidence="6">Molybdopterin-dependent oxidoreductase</fullName>
    </submittedName>
</protein>
<dbReference type="GO" id="GO:0046872">
    <property type="term" value="F:metal ion binding"/>
    <property type="evidence" value="ECO:0007669"/>
    <property type="project" value="UniProtKB-KW"/>
</dbReference>
<dbReference type="Pfam" id="PF00384">
    <property type="entry name" value="Molybdopterin"/>
    <property type="match status" value="1"/>
</dbReference>
<dbReference type="Gene3D" id="3.40.50.740">
    <property type="match status" value="1"/>
</dbReference>
<dbReference type="InterPro" id="IPR006963">
    <property type="entry name" value="Mopterin_OxRdtase_4Fe-4S_dom"/>
</dbReference>
<dbReference type="Gene3D" id="3.40.228.10">
    <property type="entry name" value="Dimethylsulfoxide Reductase, domain 2"/>
    <property type="match status" value="1"/>
</dbReference>
<comment type="similarity">
    <text evidence="1">Belongs to the prokaryotic molybdopterin-containing oxidoreductase family.</text>
</comment>
<dbReference type="InterPro" id="IPR006657">
    <property type="entry name" value="MoPterin_dinucl-bd_dom"/>
</dbReference>
<dbReference type="Gene3D" id="2.20.25.90">
    <property type="entry name" value="ADC-like domains"/>
    <property type="match status" value="1"/>
</dbReference>
<dbReference type="InterPro" id="IPR050612">
    <property type="entry name" value="Prok_Mopterin_Oxidored"/>
</dbReference>
<evidence type="ECO:0000259" key="5">
    <source>
        <dbReference type="PROSITE" id="PS51669"/>
    </source>
</evidence>